<dbReference type="InterPro" id="IPR004260">
    <property type="entry name" value="Pyr-dimer_DNA_glycosylase"/>
</dbReference>
<dbReference type="Proteomes" id="UP001589862">
    <property type="component" value="Unassembled WGS sequence"/>
</dbReference>
<sequence>MRLWSLHPSLLDRQGLTAVWREALLAQKVLQGLTRGYRNHPQLERFKACTDPVQAIGTFLHGIADEADARNYHFDRSRVNSRPDGTIIAVTDGQLMHEWSHLLGKLAQRSPSRFAELQGSSPTAHAMMQVMPGPIASWERP</sequence>
<gene>
    <name evidence="1" type="ORF">ACFFFR_03345</name>
</gene>
<proteinExistence type="predicted"/>
<name>A0ABV6P8H5_9MICC</name>
<reference evidence="1 2" key="1">
    <citation type="submission" date="2024-09" db="EMBL/GenBank/DDBJ databases">
        <authorList>
            <person name="Sun Q."/>
            <person name="Mori K."/>
        </authorList>
    </citation>
    <scope>NUCLEOTIDE SEQUENCE [LARGE SCALE GENOMIC DNA]</scope>
    <source>
        <strain evidence="1 2">NCAIM B.02604</strain>
    </source>
</reference>
<organism evidence="1 2">
    <name type="scientific">Micrococcoides hystricis</name>
    <dbReference type="NCBI Taxonomy" id="1572761"/>
    <lineage>
        <taxon>Bacteria</taxon>
        <taxon>Bacillati</taxon>
        <taxon>Actinomycetota</taxon>
        <taxon>Actinomycetes</taxon>
        <taxon>Micrococcales</taxon>
        <taxon>Micrococcaceae</taxon>
        <taxon>Micrococcoides</taxon>
    </lineage>
</organism>
<evidence type="ECO:0000313" key="1">
    <source>
        <dbReference type="EMBL" id="MFC0581428.1"/>
    </source>
</evidence>
<evidence type="ECO:0000313" key="2">
    <source>
        <dbReference type="Proteomes" id="UP001589862"/>
    </source>
</evidence>
<dbReference type="RefSeq" id="WP_377458110.1">
    <property type="nucleotide sequence ID" value="NZ_JBHLUB010000003.1"/>
</dbReference>
<keyword evidence="2" id="KW-1185">Reference proteome</keyword>
<accession>A0ABV6P8H5</accession>
<dbReference type="EMBL" id="JBHLUB010000003">
    <property type="protein sequence ID" value="MFC0581428.1"/>
    <property type="molecule type" value="Genomic_DNA"/>
</dbReference>
<comment type="caution">
    <text evidence="1">The sequence shown here is derived from an EMBL/GenBank/DDBJ whole genome shotgun (WGS) entry which is preliminary data.</text>
</comment>
<protein>
    <submittedName>
        <fullName evidence="1">Pyrimidine dimer DNA glycosylase/endonuclease V</fullName>
    </submittedName>
</protein>
<dbReference type="Pfam" id="PF03013">
    <property type="entry name" value="Pyr_excise"/>
    <property type="match status" value="1"/>
</dbReference>